<dbReference type="KEGG" id="slau:SLA_3548"/>
<keyword evidence="2" id="KW-1003">Cell membrane</keyword>
<organism evidence="9 10">
    <name type="scientific">Streptomyces laurentii</name>
    <dbReference type="NCBI Taxonomy" id="39478"/>
    <lineage>
        <taxon>Bacteria</taxon>
        <taxon>Bacillati</taxon>
        <taxon>Actinomycetota</taxon>
        <taxon>Actinomycetes</taxon>
        <taxon>Kitasatosporales</taxon>
        <taxon>Streptomycetaceae</taxon>
        <taxon>Streptomyces</taxon>
    </lineage>
</organism>
<sequence length="133" mass="15207">MDYPLLNAFWTIMWVFLWVLWFMLLFRIIGDIFRDDGLSGWAKAGWCVFVVFLPFLGCFIYLIARGKGMGKREMERARSNEQQFQEYIRAAATTSGTSGAGHADQLSKLAELKAHGDITDEEYQRAKEKVLAG</sequence>
<feature type="transmembrane region" description="Helical" evidence="6">
    <location>
        <begin position="7"/>
        <end position="29"/>
    </location>
</feature>
<name>A0A160P1C3_STRLU</name>
<dbReference type="Pfam" id="PF13396">
    <property type="entry name" value="PLDc_N"/>
    <property type="match status" value="1"/>
</dbReference>
<dbReference type="Proteomes" id="UP000217676">
    <property type="component" value="Chromosome"/>
</dbReference>
<gene>
    <name evidence="9" type="ORF">SLA_3548</name>
</gene>
<dbReference type="AlphaFoldDB" id="A0A160P1C3"/>
<dbReference type="EMBL" id="AP017424">
    <property type="protein sequence ID" value="BAU84456.1"/>
    <property type="molecule type" value="Genomic_DNA"/>
</dbReference>
<protein>
    <submittedName>
        <fullName evidence="9">Integral membrane protein</fullName>
    </submittedName>
</protein>
<evidence type="ECO:0000256" key="1">
    <source>
        <dbReference type="ARBA" id="ARBA00004651"/>
    </source>
</evidence>
<comment type="subcellular location">
    <subcellularLocation>
        <location evidence="1">Cell membrane</location>
        <topology evidence="1">Multi-pass membrane protein</topology>
    </subcellularLocation>
</comment>
<evidence type="ECO:0000259" key="8">
    <source>
        <dbReference type="Pfam" id="PF13396"/>
    </source>
</evidence>
<evidence type="ECO:0000256" key="6">
    <source>
        <dbReference type="SAM" id="Phobius"/>
    </source>
</evidence>
<evidence type="ECO:0000256" key="2">
    <source>
        <dbReference type="ARBA" id="ARBA00022475"/>
    </source>
</evidence>
<feature type="transmembrane region" description="Helical" evidence="6">
    <location>
        <begin position="41"/>
        <end position="64"/>
    </location>
</feature>
<keyword evidence="10" id="KW-1185">Reference proteome</keyword>
<dbReference type="InterPro" id="IPR027379">
    <property type="entry name" value="CLS_N"/>
</dbReference>
<proteinExistence type="predicted"/>
<evidence type="ECO:0000256" key="4">
    <source>
        <dbReference type="ARBA" id="ARBA00022989"/>
    </source>
</evidence>
<evidence type="ECO:0000313" key="9">
    <source>
        <dbReference type="EMBL" id="BAU84456.1"/>
    </source>
</evidence>
<keyword evidence="4 6" id="KW-1133">Transmembrane helix</keyword>
<feature type="domain" description="SHOCT" evidence="7">
    <location>
        <begin position="104"/>
        <end position="131"/>
    </location>
</feature>
<dbReference type="Pfam" id="PF09851">
    <property type="entry name" value="SHOCT"/>
    <property type="match status" value="1"/>
</dbReference>
<dbReference type="InterPro" id="IPR018649">
    <property type="entry name" value="SHOCT"/>
</dbReference>
<evidence type="ECO:0000256" key="5">
    <source>
        <dbReference type="ARBA" id="ARBA00023136"/>
    </source>
</evidence>
<keyword evidence="5 6" id="KW-0472">Membrane</keyword>
<accession>A0A160P1C3</accession>
<dbReference type="GO" id="GO:0005886">
    <property type="term" value="C:plasma membrane"/>
    <property type="evidence" value="ECO:0007669"/>
    <property type="project" value="UniProtKB-SubCell"/>
</dbReference>
<evidence type="ECO:0000256" key="3">
    <source>
        <dbReference type="ARBA" id="ARBA00022692"/>
    </source>
</evidence>
<keyword evidence="3 6" id="KW-0812">Transmembrane</keyword>
<evidence type="ECO:0000259" key="7">
    <source>
        <dbReference type="Pfam" id="PF09851"/>
    </source>
</evidence>
<dbReference type="RefSeq" id="WP_359873622.1">
    <property type="nucleotide sequence ID" value="NZ_JBEYHT010000006.1"/>
</dbReference>
<reference evidence="9 10" key="1">
    <citation type="journal article" date="2016" name="Genome Announc.">
        <title>Complete Genome Sequence of Thiostrepton-Producing Streptomyces laurentii ATCC 31255.</title>
        <authorList>
            <person name="Doi K."/>
            <person name="Fujino Y."/>
            <person name="Nagayoshi Y."/>
            <person name="Ohshima T."/>
            <person name="Ogata S."/>
        </authorList>
    </citation>
    <scope>NUCLEOTIDE SEQUENCE [LARGE SCALE GENOMIC DNA]</scope>
    <source>
        <strain evidence="9 10">ATCC 31255</strain>
    </source>
</reference>
<feature type="domain" description="Cardiolipin synthase N-terminal" evidence="8">
    <location>
        <begin position="19"/>
        <end position="65"/>
    </location>
</feature>
<evidence type="ECO:0000313" key="10">
    <source>
        <dbReference type="Proteomes" id="UP000217676"/>
    </source>
</evidence>